<dbReference type="SUPFAM" id="SSF56784">
    <property type="entry name" value="HAD-like"/>
    <property type="match status" value="1"/>
</dbReference>
<dbReference type="PANTHER" id="PTHR19288">
    <property type="entry name" value="4-NITROPHENYLPHOSPHATASE-RELATED"/>
    <property type="match status" value="1"/>
</dbReference>
<dbReference type="InterPro" id="IPR006357">
    <property type="entry name" value="HAD-SF_hydro_IIA"/>
</dbReference>
<organism evidence="1 2">
    <name type="scientific">Chrysophaeum taylorii</name>
    <dbReference type="NCBI Taxonomy" id="2483200"/>
    <lineage>
        <taxon>Eukaryota</taxon>
        <taxon>Sar</taxon>
        <taxon>Stramenopiles</taxon>
        <taxon>Ochrophyta</taxon>
        <taxon>Pelagophyceae</taxon>
        <taxon>Pelagomonadales</taxon>
        <taxon>Pelagomonadaceae</taxon>
        <taxon>Chrysophaeum</taxon>
    </lineage>
</organism>
<dbReference type="NCBIfam" id="TIGR01459">
    <property type="entry name" value="HAD-SF-IIA-hyp4"/>
    <property type="match status" value="1"/>
</dbReference>
<dbReference type="Pfam" id="PF13344">
    <property type="entry name" value="Hydrolase_6"/>
    <property type="match status" value="1"/>
</dbReference>
<dbReference type="InterPro" id="IPR023214">
    <property type="entry name" value="HAD_sf"/>
</dbReference>
<evidence type="ECO:0000313" key="1">
    <source>
        <dbReference type="EMBL" id="KAJ8601725.1"/>
    </source>
</evidence>
<evidence type="ECO:0000313" key="2">
    <source>
        <dbReference type="Proteomes" id="UP001230188"/>
    </source>
</evidence>
<gene>
    <name evidence="1" type="ORF">CTAYLR_003204</name>
</gene>
<dbReference type="Gene3D" id="3.40.50.1000">
    <property type="entry name" value="HAD superfamily/HAD-like"/>
    <property type="match status" value="2"/>
</dbReference>
<dbReference type="PANTHER" id="PTHR19288:SF90">
    <property type="entry name" value="OS08G0542600 PROTEIN"/>
    <property type="match status" value="1"/>
</dbReference>
<dbReference type="InterPro" id="IPR036412">
    <property type="entry name" value="HAD-like_sf"/>
</dbReference>
<dbReference type="AlphaFoldDB" id="A0AAD7XMW1"/>
<dbReference type="GO" id="GO:0016791">
    <property type="term" value="F:phosphatase activity"/>
    <property type="evidence" value="ECO:0007669"/>
    <property type="project" value="TreeGrafter"/>
</dbReference>
<sequence>MRVISGLAVLSKYDLFLLDQYGVLHNGEALLPNVAEALEAMAATAKLVVLSNTSKRRHELLAELPKRGFREEWLAGAVCSGEECWRALERAPGTKALVLGWHRSGASYLEGTKFAPDSPEKCDVIVAHGPELLGDTPTGFMDSGDTQPYVDAFETCVRRGVPMYCANPDQVSVNPQGRALFMPGTLADLYRSMGGLVFEFGKPHTPHFRAAIDLVPGAAKVCHVGDSLKHDIAGAHAAGLDSLFVIESGVHAKALKNWRDDPETALANLNSHLGLPSNLRPTYCCATFTY</sequence>
<comment type="caution">
    <text evidence="1">The sequence shown here is derived from an EMBL/GenBank/DDBJ whole genome shotgun (WGS) entry which is preliminary data.</text>
</comment>
<dbReference type="Proteomes" id="UP001230188">
    <property type="component" value="Unassembled WGS sequence"/>
</dbReference>
<name>A0AAD7XMW1_9STRA</name>
<dbReference type="Pfam" id="PF13242">
    <property type="entry name" value="Hydrolase_like"/>
    <property type="match status" value="1"/>
</dbReference>
<protein>
    <submittedName>
        <fullName evidence="1">Uncharacterized protein</fullName>
    </submittedName>
</protein>
<reference evidence="1" key="1">
    <citation type="submission" date="2023-01" db="EMBL/GenBank/DDBJ databases">
        <title>Metagenome sequencing of chrysophaentin producing Chrysophaeum taylorii.</title>
        <authorList>
            <person name="Davison J."/>
            <person name="Bewley C."/>
        </authorList>
    </citation>
    <scope>NUCLEOTIDE SEQUENCE</scope>
    <source>
        <strain evidence="1">NIES-1699</strain>
    </source>
</reference>
<keyword evidence="2" id="KW-1185">Reference proteome</keyword>
<dbReference type="GO" id="GO:0009507">
    <property type="term" value="C:chloroplast"/>
    <property type="evidence" value="ECO:0007669"/>
    <property type="project" value="TreeGrafter"/>
</dbReference>
<dbReference type="InterPro" id="IPR006356">
    <property type="entry name" value="HAD-SF_hydro_IIA_hyp3"/>
</dbReference>
<dbReference type="EMBL" id="JAQMWT010000407">
    <property type="protein sequence ID" value="KAJ8601725.1"/>
    <property type="molecule type" value="Genomic_DNA"/>
</dbReference>
<accession>A0AAD7XMW1</accession>
<proteinExistence type="predicted"/>